<dbReference type="SMART" id="SM00347">
    <property type="entry name" value="HTH_MARR"/>
    <property type="match status" value="1"/>
</dbReference>
<dbReference type="InterPro" id="IPR036388">
    <property type="entry name" value="WH-like_DNA-bd_sf"/>
</dbReference>
<dbReference type="Proteomes" id="UP000051950">
    <property type="component" value="Unassembled WGS sequence"/>
</dbReference>
<evidence type="ECO:0000256" key="1">
    <source>
        <dbReference type="ARBA" id="ARBA00023015"/>
    </source>
</evidence>
<accession>A0A0T5VVI2</accession>
<evidence type="ECO:0000313" key="6">
    <source>
        <dbReference type="Proteomes" id="UP000051950"/>
    </source>
</evidence>
<dbReference type="GO" id="GO:0003677">
    <property type="term" value="F:DNA binding"/>
    <property type="evidence" value="ECO:0007669"/>
    <property type="project" value="UniProtKB-KW"/>
</dbReference>
<sequence length="158" mass="18605">MEKEIDLKIRALEKMQDRNWQRIVFNLRKHLDCWSYSNINPAWQQMKLSYWPVICNIGIDGSTPSDLSKKSMINKQNISRTVKELEDHGMVEIRTNEADKRSDLIFLTENGKKLIFEANSEVIKMNEIYQQVIGKKELEITLTALNKILAYHEHLLEK</sequence>
<keyword evidence="2" id="KW-0238">DNA-binding</keyword>
<protein>
    <recommendedName>
        <fullName evidence="4">HTH marR-type domain-containing protein</fullName>
    </recommendedName>
</protein>
<dbReference type="AlphaFoldDB" id="A0A0T5VVI2"/>
<proteinExistence type="predicted"/>
<dbReference type="Gene3D" id="1.10.10.10">
    <property type="entry name" value="Winged helix-like DNA-binding domain superfamily/Winged helix DNA-binding domain"/>
    <property type="match status" value="1"/>
</dbReference>
<keyword evidence="3" id="KW-0804">Transcription</keyword>
<organism evidence="5 6">
    <name type="scientific">Pedobacter ginsenosidimutans</name>
    <dbReference type="NCBI Taxonomy" id="687842"/>
    <lineage>
        <taxon>Bacteria</taxon>
        <taxon>Pseudomonadati</taxon>
        <taxon>Bacteroidota</taxon>
        <taxon>Sphingobacteriia</taxon>
        <taxon>Sphingobacteriales</taxon>
        <taxon>Sphingobacteriaceae</taxon>
        <taxon>Pedobacter</taxon>
    </lineage>
</organism>
<dbReference type="InterPro" id="IPR036390">
    <property type="entry name" value="WH_DNA-bd_sf"/>
</dbReference>
<gene>
    <name evidence="5" type="ORF">ASU31_00610</name>
</gene>
<evidence type="ECO:0000259" key="4">
    <source>
        <dbReference type="PROSITE" id="PS50995"/>
    </source>
</evidence>
<evidence type="ECO:0000256" key="3">
    <source>
        <dbReference type="ARBA" id="ARBA00023163"/>
    </source>
</evidence>
<dbReference type="PROSITE" id="PS50995">
    <property type="entry name" value="HTH_MARR_2"/>
    <property type="match status" value="1"/>
</dbReference>
<dbReference type="PANTHER" id="PTHR42756">
    <property type="entry name" value="TRANSCRIPTIONAL REGULATOR, MARR"/>
    <property type="match status" value="1"/>
</dbReference>
<dbReference type="InterPro" id="IPR000835">
    <property type="entry name" value="HTH_MarR-typ"/>
</dbReference>
<dbReference type="STRING" id="687842.ASU31_00610"/>
<evidence type="ECO:0000256" key="2">
    <source>
        <dbReference type="ARBA" id="ARBA00023125"/>
    </source>
</evidence>
<dbReference type="RefSeq" id="WP_057930461.1">
    <property type="nucleotide sequence ID" value="NZ_LMZQ01000001.1"/>
</dbReference>
<comment type="caution">
    <text evidence="5">The sequence shown here is derived from an EMBL/GenBank/DDBJ whole genome shotgun (WGS) entry which is preliminary data.</text>
</comment>
<reference evidence="5 6" key="1">
    <citation type="submission" date="2015-11" db="EMBL/GenBank/DDBJ databases">
        <title>Sequence of Pedobacter ginsenosidimutans.</title>
        <authorList>
            <person name="Carson E."/>
            <person name="Keyser V."/>
            <person name="Newman J."/>
            <person name="Miller J."/>
        </authorList>
    </citation>
    <scope>NUCLEOTIDE SEQUENCE [LARGE SCALE GENOMIC DNA]</scope>
    <source>
        <strain evidence="5 6">KACC 14530</strain>
    </source>
</reference>
<keyword evidence="1" id="KW-0805">Transcription regulation</keyword>
<dbReference type="OrthoDB" id="948423at2"/>
<dbReference type="SUPFAM" id="SSF46785">
    <property type="entry name" value="Winged helix' DNA-binding domain"/>
    <property type="match status" value="1"/>
</dbReference>
<dbReference type="PRINTS" id="PR00598">
    <property type="entry name" value="HTHMARR"/>
</dbReference>
<evidence type="ECO:0000313" key="5">
    <source>
        <dbReference type="EMBL" id="KRT17832.1"/>
    </source>
</evidence>
<dbReference type="PANTHER" id="PTHR42756:SF1">
    <property type="entry name" value="TRANSCRIPTIONAL REPRESSOR OF EMRAB OPERON"/>
    <property type="match status" value="1"/>
</dbReference>
<name>A0A0T5VVI2_9SPHI</name>
<keyword evidence="6" id="KW-1185">Reference proteome</keyword>
<feature type="domain" description="HTH marR-type" evidence="4">
    <location>
        <begin position="17"/>
        <end position="150"/>
    </location>
</feature>
<dbReference type="Pfam" id="PF12802">
    <property type="entry name" value="MarR_2"/>
    <property type="match status" value="1"/>
</dbReference>
<dbReference type="EMBL" id="LMZQ01000001">
    <property type="protein sequence ID" value="KRT17832.1"/>
    <property type="molecule type" value="Genomic_DNA"/>
</dbReference>
<dbReference type="GO" id="GO:0003700">
    <property type="term" value="F:DNA-binding transcription factor activity"/>
    <property type="evidence" value="ECO:0007669"/>
    <property type="project" value="InterPro"/>
</dbReference>